<dbReference type="KEGG" id="pstg:E8M01_21580"/>
<dbReference type="EMBL" id="CP039690">
    <property type="protein sequence ID" value="QCI66590.1"/>
    <property type="molecule type" value="Genomic_DNA"/>
</dbReference>
<protein>
    <submittedName>
        <fullName evidence="6">LysR family transcriptional regulator</fullName>
    </submittedName>
</protein>
<keyword evidence="4" id="KW-0804">Transcription</keyword>
<dbReference type="FunFam" id="1.10.10.10:FF:000001">
    <property type="entry name" value="LysR family transcriptional regulator"/>
    <property type="match status" value="1"/>
</dbReference>
<dbReference type="InterPro" id="IPR005119">
    <property type="entry name" value="LysR_subst-bd"/>
</dbReference>
<feature type="domain" description="HTH lysR-type" evidence="5">
    <location>
        <begin position="1"/>
        <end position="60"/>
    </location>
</feature>
<dbReference type="Pfam" id="PF00126">
    <property type="entry name" value="HTH_1"/>
    <property type="match status" value="1"/>
</dbReference>
<dbReference type="InterPro" id="IPR036388">
    <property type="entry name" value="WH-like_DNA-bd_sf"/>
</dbReference>
<dbReference type="Gene3D" id="3.40.190.290">
    <property type="match status" value="1"/>
</dbReference>
<evidence type="ECO:0000256" key="1">
    <source>
        <dbReference type="ARBA" id="ARBA00009437"/>
    </source>
</evidence>
<evidence type="ECO:0000256" key="3">
    <source>
        <dbReference type="ARBA" id="ARBA00023125"/>
    </source>
</evidence>
<accession>A0A4D7B841</accession>
<proteinExistence type="inferred from homology"/>
<dbReference type="GO" id="GO:0003677">
    <property type="term" value="F:DNA binding"/>
    <property type="evidence" value="ECO:0007669"/>
    <property type="project" value="UniProtKB-KW"/>
</dbReference>
<dbReference type="PRINTS" id="PR00039">
    <property type="entry name" value="HTHLYSR"/>
</dbReference>
<dbReference type="Pfam" id="PF03466">
    <property type="entry name" value="LysR_substrate"/>
    <property type="match status" value="1"/>
</dbReference>
<dbReference type="PANTHER" id="PTHR30419">
    <property type="entry name" value="HTH-TYPE TRANSCRIPTIONAL REGULATOR YBHD"/>
    <property type="match status" value="1"/>
</dbReference>
<dbReference type="Gene3D" id="1.10.10.10">
    <property type="entry name" value="Winged helix-like DNA-binding domain superfamily/Winged helix DNA-binding domain"/>
    <property type="match status" value="1"/>
</dbReference>
<dbReference type="GO" id="GO:0005829">
    <property type="term" value="C:cytosol"/>
    <property type="evidence" value="ECO:0007669"/>
    <property type="project" value="TreeGrafter"/>
</dbReference>
<gene>
    <name evidence="6" type="ORF">E8M01_21580</name>
</gene>
<dbReference type="InterPro" id="IPR000847">
    <property type="entry name" value="LysR_HTH_N"/>
</dbReference>
<dbReference type="OrthoDB" id="8437302at2"/>
<dbReference type="GO" id="GO:0003700">
    <property type="term" value="F:DNA-binding transcription factor activity"/>
    <property type="evidence" value="ECO:0007669"/>
    <property type="project" value="InterPro"/>
</dbReference>
<keyword evidence="7" id="KW-1185">Reference proteome</keyword>
<dbReference type="PROSITE" id="PS50931">
    <property type="entry name" value="HTH_LYSR"/>
    <property type="match status" value="1"/>
</dbReference>
<dbReference type="Proteomes" id="UP000298781">
    <property type="component" value="Chromosome"/>
</dbReference>
<sequence>MNASLRQLEAFRAVAKLGSFTRAAAHVGVSQPILSNQIRDLEAVLGVRLFDRTTRRVMLTQAGEQFFDSTVRILGDLDSAVRAMQAVAARQSGLIAVAAPPLLASVMLPIAIAAFRRDYPGISVELIDVRTDQMLQRLRAGEADMAVGTFAAGESDISRTLLVRDQLMVFCGDGSPLAARDEVEWAALAGEPLATLKPGSGIRALVEDGHRSAGIAFTPAFEVEQVTTALALTEAGLCATVLPAYAWAGLRGRGVCARYLITPQITREIVASTLHGRAPSPAMEAFLPFVRQAALSSMPSTPVSR</sequence>
<comment type="similarity">
    <text evidence="1">Belongs to the LysR transcriptional regulatory family.</text>
</comment>
<dbReference type="PANTHER" id="PTHR30419:SF8">
    <property type="entry name" value="NITROGEN ASSIMILATION TRANSCRIPTIONAL ACTIVATOR-RELATED"/>
    <property type="match status" value="1"/>
</dbReference>
<evidence type="ECO:0000259" key="5">
    <source>
        <dbReference type="PROSITE" id="PS50931"/>
    </source>
</evidence>
<dbReference type="SUPFAM" id="SSF46785">
    <property type="entry name" value="Winged helix' DNA-binding domain"/>
    <property type="match status" value="1"/>
</dbReference>
<dbReference type="CDD" id="cd08440">
    <property type="entry name" value="PBP2_LTTR_like_4"/>
    <property type="match status" value="1"/>
</dbReference>
<evidence type="ECO:0000313" key="6">
    <source>
        <dbReference type="EMBL" id="QCI66590.1"/>
    </source>
</evidence>
<dbReference type="RefSeq" id="WP_136962031.1">
    <property type="nucleotide sequence ID" value="NZ_CP039690.1"/>
</dbReference>
<evidence type="ECO:0000256" key="4">
    <source>
        <dbReference type="ARBA" id="ARBA00023163"/>
    </source>
</evidence>
<keyword evidence="3" id="KW-0238">DNA-binding</keyword>
<evidence type="ECO:0000313" key="7">
    <source>
        <dbReference type="Proteomes" id="UP000298781"/>
    </source>
</evidence>
<dbReference type="SUPFAM" id="SSF53850">
    <property type="entry name" value="Periplasmic binding protein-like II"/>
    <property type="match status" value="1"/>
</dbReference>
<name>A0A4D7B841_9HYPH</name>
<dbReference type="InterPro" id="IPR036390">
    <property type="entry name" value="WH_DNA-bd_sf"/>
</dbReference>
<evidence type="ECO:0000256" key="2">
    <source>
        <dbReference type="ARBA" id="ARBA00023015"/>
    </source>
</evidence>
<reference evidence="6 7" key="1">
    <citation type="submission" date="2019-04" db="EMBL/GenBank/DDBJ databases">
        <title>Phreatobacter aquaticus sp. nov.</title>
        <authorList>
            <person name="Choi A."/>
        </authorList>
    </citation>
    <scope>NUCLEOTIDE SEQUENCE [LARGE SCALE GENOMIC DNA]</scope>
    <source>
        <strain evidence="6 7">KCTC 52518</strain>
    </source>
</reference>
<dbReference type="InterPro" id="IPR050950">
    <property type="entry name" value="HTH-type_LysR_regulators"/>
</dbReference>
<organism evidence="6 7">
    <name type="scientific">Phreatobacter stygius</name>
    <dbReference type="NCBI Taxonomy" id="1940610"/>
    <lineage>
        <taxon>Bacteria</taxon>
        <taxon>Pseudomonadati</taxon>
        <taxon>Pseudomonadota</taxon>
        <taxon>Alphaproteobacteria</taxon>
        <taxon>Hyphomicrobiales</taxon>
        <taxon>Phreatobacteraceae</taxon>
        <taxon>Phreatobacter</taxon>
    </lineage>
</organism>
<keyword evidence="2" id="KW-0805">Transcription regulation</keyword>
<dbReference type="AlphaFoldDB" id="A0A4D7B841"/>